<keyword evidence="2" id="KW-1133">Transmembrane helix</keyword>
<evidence type="ECO:0000256" key="1">
    <source>
        <dbReference type="SAM" id="MobiDB-lite"/>
    </source>
</evidence>
<dbReference type="InterPro" id="IPR000253">
    <property type="entry name" value="FHA_dom"/>
</dbReference>
<keyword evidence="2" id="KW-0812">Transmembrane</keyword>
<sequence length="465" mass="48434">MGQIFFKFLVGAAMGLLAWVIWERQFPVELLDPTWESVELKFVLTLGALIGGALGLLHGFLQGGKVHSFRGLAIGLGLGLVGSYFGYRFGGALLRLFPHDIFVGDYSMAHRIPARVFALAPLGLLLGTAIGIGGLTPRRILVGAVGGLLGGVAAGIVFDPIGGLLGTLVLDLRGGRTTVVDGIPTVQGEVGMVSRAVMGIAIGGMIGLFVGIIDRVTRTAWVRLVLGRNEGKEWAIDATQTFLGRSETAHVPLFGDPNVAPMHACIVRQGQAYFLMDGGSPIGTGLNGQRISQAQLFDGAQIQIATHTLVFMLRKGSAPARAAEAIRAGPYAPAPAQVPAATAAYAGAQTPAPRPPSQPTAAVPPPSAPMPASGPALTPLDGPLAGQRIEVLQPLEIGREGAGVRLSYDHAASRRHASLTAGPSGLMIQDLGSTNGTYVNNQRVQTAILKPGDLIRIGTTTFRVE</sequence>
<dbReference type="AlphaFoldDB" id="A0A809RFB9"/>
<feature type="region of interest" description="Disordered" evidence="1">
    <location>
        <begin position="347"/>
        <end position="377"/>
    </location>
</feature>
<feature type="compositionally biased region" description="Pro residues" evidence="1">
    <location>
        <begin position="352"/>
        <end position="369"/>
    </location>
</feature>
<feature type="transmembrane region" description="Helical" evidence="2">
    <location>
        <begin position="73"/>
        <end position="94"/>
    </location>
</feature>
<feature type="transmembrane region" description="Helical" evidence="2">
    <location>
        <begin position="192"/>
        <end position="213"/>
    </location>
</feature>
<dbReference type="Pfam" id="PF00498">
    <property type="entry name" value="FHA"/>
    <property type="match status" value="2"/>
</dbReference>
<dbReference type="Gene3D" id="2.60.200.20">
    <property type="match status" value="2"/>
</dbReference>
<evidence type="ECO:0000313" key="4">
    <source>
        <dbReference type="EMBL" id="BBO23135.1"/>
    </source>
</evidence>
<feature type="domain" description="FHA" evidence="3">
    <location>
        <begin position="241"/>
        <end position="291"/>
    </location>
</feature>
<feature type="transmembrane region" description="Helical" evidence="2">
    <location>
        <begin position="140"/>
        <end position="158"/>
    </location>
</feature>
<dbReference type="CDD" id="cd00060">
    <property type="entry name" value="FHA"/>
    <property type="match status" value="2"/>
</dbReference>
<dbReference type="EMBL" id="AP021858">
    <property type="protein sequence ID" value="BBO23135.1"/>
    <property type="molecule type" value="Genomic_DNA"/>
</dbReference>
<dbReference type="InterPro" id="IPR008984">
    <property type="entry name" value="SMAD_FHA_dom_sf"/>
</dbReference>
<feature type="transmembrane region" description="Helical" evidence="2">
    <location>
        <begin position="114"/>
        <end position="133"/>
    </location>
</feature>
<dbReference type="PROSITE" id="PS50006">
    <property type="entry name" value="FHA_DOMAIN"/>
    <property type="match status" value="2"/>
</dbReference>
<dbReference type="InterPro" id="IPR050923">
    <property type="entry name" value="Cell_Proc_Reg/RNA_Proc"/>
</dbReference>
<feature type="domain" description="FHA" evidence="3">
    <location>
        <begin position="395"/>
        <end position="444"/>
    </location>
</feature>
<evidence type="ECO:0000313" key="5">
    <source>
        <dbReference type="Proteomes" id="UP000662873"/>
    </source>
</evidence>
<evidence type="ECO:0000259" key="3">
    <source>
        <dbReference type="PROSITE" id="PS50006"/>
    </source>
</evidence>
<gene>
    <name evidence="4" type="ORF">NPRO_07300</name>
</gene>
<accession>A0A809RFB9</accession>
<feature type="transmembrane region" description="Helical" evidence="2">
    <location>
        <begin position="5"/>
        <end position="22"/>
    </location>
</feature>
<reference evidence="4" key="1">
    <citation type="journal article" name="DNA Res.">
        <title>The physiological potential of anammox bacteria as revealed by their core genome structure.</title>
        <authorList>
            <person name="Okubo T."/>
            <person name="Toyoda A."/>
            <person name="Fukuhara K."/>
            <person name="Uchiyama I."/>
            <person name="Harigaya Y."/>
            <person name="Kuroiwa M."/>
            <person name="Suzuki T."/>
            <person name="Murakami Y."/>
            <person name="Suwa Y."/>
            <person name="Takami H."/>
        </authorList>
    </citation>
    <scope>NUCLEOTIDE SEQUENCE</scope>
    <source>
        <strain evidence="4">317325-2</strain>
    </source>
</reference>
<feature type="transmembrane region" description="Helical" evidence="2">
    <location>
        <begin position="42"/>
        <end position="61"/>
    </location>
</feature>
<dbReference type="Proteomes" id="UP000662873">
    <property type="component" value="Chromosome"/>
</dbReference>
<dbReference type="PANTHER" id="PTHR23308">
    <property type="entry name" value="NUCLEAR INHIBITOR OF PROTEIN PHOSPHATASE-1"/>
    <property type="match status" value="1"/>
</dbReference>
<dbReference type="KEGG" id="npy:NPRO_07300"/>
<dbReference type="SMART" id="SM00240">
    <property type="entry name" value="FHA"/>
    <property type="match status" value="2"/>
</dbReference>
<proteinExistence type="predicted"/>
<dbReference type="SUPFAM" id="SSF49879">
    <property type="entry name" value="SMAD/FHA domain"/>
    <property type="match status" value="2"/>
</dbReference>
<evidence type="ECO:0000256" key="2">
    <source>
        <dbReference type="SAM" id="Phobius"/>
    </source>
</evidence>
<organism evidence="4 5">
    <name type="scientific">Candidatus Nitrosymbiomonas proteolyticus</name>
    <dbReference type="NCBI Taxonomy" id="2608984"/>
    <lineage>
        <taxon>Bacteria</taxon>
        <taxon>Bacillati</taxon>
        <taxon>Armatimonadota</taxon>
        <taxon>Armatimonadota incertae sedis</taxon>
        <taxon>Candidatus Nitrosymbiomonas</taxon>
    </lineage>
</organism>
<name>A0A809RFB9_9BACT</name>
<keyword evidence="2" id="KW-0472">Membrane</keyword>
<protein>
    <recommendedName>
        <fullName evidence="3">FHA domain-containing protein</fullName>
    </recommendedName>
</protein>